<dbReference type="EMBL" id="CABVHX010000005">
    <property type="protein sequence ID" value="VVN88166.1"/>
    <property type="molecule type" value="Genomic_DNA"/>
</dbReference>
<reference evidence="1 2" key="1">
    <citation type="submission" date="2019-09" db="EMBL/GenBank/DDBJ databases">
        <authorList>
            <person name="Chandra G."/>
            <person name="Truman W A."/>
        </authorList>
    </citation>
    <scope>NUCLEOTIDE SEQUENCE [LARGE SCALE GENOMIC DNA]</scope>
    <source>
        <strain evidence="1">PS718</strain>
    </source>
</reference>
<dbReference type="RefSeq" id="WP_150602410.1">
    <property type="nucleotide sequence ID" value="NZ_CABVHX010000005.1"/>
</dbReference>
<name>A0A5E7B930_PSEFL</name>
<proteinExistence type="predicted"/>
<accession>A0A5E7B930</accession>
<dbReference type="Proteomes" id="UP000325375">
    <property type="component" value="Unassembled WGS sequence"/>
</dbReference>
<organism evidence="1 2">
    <name type="scientific">Pseudomonas fluorescens</name>
    <dbReference type="NCBI Taxonomy" id="294"/>
    <lineage>
        <taxon>Bacteria</taxon>
        <taxon>Pseudomonadati</taxon>
        <taxon>Pseudomonadota</taxon>
        <taxon>Gammaproteobacteria</taxon>
        <taxon>Pseudomonadales</taxon>
        <taxon>Pseudomonadaceae</taxon>
        <taxon>Pseudomonas</taxon>
    </lineage>
</organism>
<evidence type="ECO:0000313" key="2">
    <source>
        <dbReference type="Proteomes" id="UP000325375"/>
    </source>
</evidence>
<dbReference type="AlphaFoldDB" id="A0A5E7B930"/>
<evidence type="ECO:0000313" key="1">
    <source>
        <dbReference type="EMBL" id="VVN88166.1"/>
    </source>
</evidence>
<sequence>MTAKIWSMREQCHIVQGVRGTVFELAKHFGIPPKVAQSRIARYGWTVEKAVTEPMREDSRRKRP</sequence>
<gene>
    <name evidence="1" type="ORF">PS718_01664</name>
</gene>
<protein>
    <submittedName>
        <fullName evidence="1">Uncharacterized protein</fullName>
    </submittedName>
</protein>